<dbReference type="InterPro" id="IPR033412">
    <property type="entry name" value="PFOR_II"/>
</dbReference>
<dbReference type="SUPFAM" id="SSF54862">
    <property type="entry name" value="4Fe-4S ferredoxins"/>
    <property type="match status" value="1"/>
</dbReference>
<dbReference type="PANTHER" id="PTHR32154">
    <property type="entry name" value="PYRUVATE-FLAVODOXIN OXIDOREDUCTASE-RELATED"/>
    <property type="match status" value="1"/>
</dbReference>
<feature type="site" description="Important for catalytic activity" evidence="11">
    <location>
        <position position="63"/>
    </location>
</feature>
<dbReference type="Gene3D" id="4.10.780.10">
    <property type="entry name" value="Pyruvate-flavodoxin oxidoreductase, EKR domain"/>
    <property type="match status" value="1"/>
</dbReference>
<dbReference type="eggNOG" id="COG1145">
    <property type="taxonomic scope" value="Bacteria"/>
</dbReference>
<dbReference type="GO" id="GO:0005506">
    <property type="term" value="F:iron ion binding"/>
    <property type="evidence" value="ECO:0007669"/>
    <property type="project" value="InterPro"/>
</dbReference>
<dbReference type="eggNOG" id="COG0674">
    <property type="taxonomic scope" value="Bacteria"/>
</dbReference>
<dbReference type="InterPro" id="IPR002880">
    <property type="entry name" value="Pyrv_Fd/Flavodoxin_OxRdtase_N"/>
</dbReference>
<dbReference type="FunFam" id="3.40.50.970:FF:000012">
    <property type="entry name" value="Pyruvate:ferredoxin (Flavodoxin) oxidoreductase"/>
    <property type="match status" value="1"/>
</dbReference>
<dbReference type="SUPFAM" id="SSF53323">
    <property type="entry name" value="Pyruvate-ferredoxin oxidoreductase, PFOR, domain III"/>
    <property type="match status" value="1"/>
</dbReference>
<organism evidence="15 16">
    <name type="scientific">Thermanaerovibrio acidaminovorans (strain ATCC 49978 / DSM 6589 / Su883)</name>
    <name type="common">Selenomonas acidaminovorans</name>
    <dbReference type="NCBI Taxonomy" id="525903"/>
    <lineage>
        <taxon>Bacteria</taxon>
        <taxon>Thermotogati</taxon>
        <taxon>Synergistota</taxon>
        <taxon>Synergistia</taxon>
        <taxon>Synergistales</taxon>
        <taxon>Synergistaceae</taxon>
        <taxon>Thermanaerovibrio</taxon>
    </lineage>
</organism>
<keyword evidence="7 12" id="KW-0408">Iron</keyword>
<dbReference type="HOGENOM" id="CLU_002569_0_0_0"/>
<evidence type="ECO:0000313" key="15">
    <source>
        <dbReference type="EMBL" id="ACZ19666.1"/>
    </source>
</evidence>
<feature type="binding site" evidence="12">
    <location>
        <position position="844"/>
    </location>
    <ligand>
        <name>[4Fe-4S] cluster</name>
        <dbReference type="ChEBI" id="CHEBI:49883"/>
        <label>3</label>
    </ligand>
</feature>
<feature type="domain" description="4Fe-4S ferredoxin-type" evidence="14">
    <location>
        <begin position="733"/>
        <end position="763"/>
    </location>
</feature>
<feature type="site" description="Important for catalytic activity" evidence="11">
    <location>
        <position position="113"/>
    </location>
</feature>
<dbReference type="GO" id="GO:0022900">
    <property type="term" value="P:electron transport chain"/>
    <property type="evidence" value="ECO:0007669"/>
    <property type="project" value="InterPro"/>
</dbReference>
<dbReference type="Proteomes" id="UP000002030">
    <property type="component" value="Chromosome"/>
</dbReference>
<dbReference type="InterPro" id="IPR029061">
    <property type="entry name" value="THDP-binding"/>
</dbReference>
<dbReference type="Gene3D" id="3.30.70.20">
    <property type="match status" value="1"/>
</dbReference>
<keyword evidence="5 9" id="KW-0249">Electron transport</keyword>
<evidence type="ECO:0000256" key="1">
    <source>
        <dbReference type="ARBA" id="ARBA00009032"/>
    </source>
</evidence>
<dbReference type="KEGG" id="tai:Taci_1436"/>
<feature type="binding site" evidence="10">
    <location>
        <position position="30"/>
    </location>
    <ligand>
        <name>pyruvate</name>
        <dbReference type="ChEBI" id="CHEBI:15361"/>
    </ligand>
</feature>
<protein>
    <submittedName>
        <fullName evidence="15">Pyruvate ferredoxin/flavodoxin oxidoreductase</fullName>
    </submittedName>
</protein>
<dbReference type="FunFam" id="3.40.50.970:FF:000041">
    <property type="entry name" value="Pyruvate:ferredoxin (Flavodoxin) oxidoreductase"/>
    <property type="match status" value="1"/>
</dbReference>
<feature type="binding site" evidence="12">
    <location>
        <position position="742"/>
    </location>
    <ligand>
        <name>[4Fe-4S] cluster</name>
        <dbReference type="ChEBI" id="CHEBI:49883"/>
        <label>2</label>
    </ligand>
</feature>
<dbReference type="InterPro" id="IPR017900">
    <property type="entry name" value="4Fe4S_Fe_S_CS"/>
</dbReference>
<dbReference type="Gene3D" id="3.40.50.920">
    <property type="match status" value="1"/>
</dbReference>
<feature type="domain" description="4Fe-4S ferredoxin-type" evidence="14">
    <location>
        <begin position="677"/>
        <end position="706"/>
    </location>
</feature>
<keyword evidence="16" id="KW-1185">Reference proteome</keyword>
<evidence type="ECO:0000256" key="2">
    <source>
        <dbReference type="ARBA" id="ARBA00022448"/>
    </source>
</evidence>
<dbReference type="EnsemblBacteria" id="ACZ19666">
    <property type="protein sequence ID" value="ACZ19666"/>
    <property type="gene ID" value="Taci_1436"/>
</dbReference>
<feature type="site" description="Important for catalytic activity" evidence="11">
    <location>
        <position position="30"/>
    </location>
</feature>
<dbReference type="Pfam" id="PF01558">
    <property type="entry name" value="POR"/>
    <property type="match status" value="1"/>
</dbReference>
<dbReference type="RefSeq" id="WP_012870177.1">
    <property type="nucleotide sequence ID" value="NC_013522.1"/>
</dbReference>
<dbReference type="InterPro" id="IPR050722">
    <property type="entry name" value="Pyruvate:ferred/Flavod_OxRd"/>
</dbReference>
<dbReference type="Pfam" id="PF17147">
    <property type="entry name" value="PFOR_II"/>
    <property type="match status" value="1"/>
</dbReference>
<feature type="site" description="Important for catalytic activity" evidence="11">
    <location>
        <position position="1000"/>
    </location>
</feature>
<dbReference type="Pfam" id="PF10371">
    <property type="entry name" value="EKR"/>
    <property type="match status" value="1"/>
</dbReference>
<feature type="binding site" evidence="10">
    <location>
        <position position="844"/>
    </location>
    <ligand>
        <name>thiamine diphosphate</name>
        <dbReference type="ChEBI" id="CHEBI:58937"/>
    </ligand>
</feature>
<keyword evidence="6 9" id="KW-0560">Oxidoreductase</keyword>
<dbReference type="Gene3D" id="3.40.50.970">
    <property type="match status" value="2"/>
</dbReference>
<proteinExistence type="inferred from homology"/>
<keyword evidence="2 9" id="KW-0813">Transport</keyword>
<evidence type="ECO:0000256" key="7">
    <source>
        <dbReference type="ARBA" id="ARBA00023004"/>
    </source>
</evidence>
<dbReference type="Gene3D" id="3.40.920.10">
    <property type="entry name" value="Pyruvate-ferredoxin oxidoreductase, PFOR, domain III"/>
    <property type="match status" value="1"/>
</dbReference>
<dbReference type="SMART" id="SM00890">
    <property type="entry name" value="EKR"/>
    <property type="match status" value="1"/>
</dbReference>
<dbReference type="eggNOG" id="COG1013">
    <property type="taxonomic scope" value="Bacteria"/>
</dbReference>
<dbReference type="InterPro" id="IPR011766">
    <property type="entry name" value="TPP_enzyme_TPP-bd"/>
</dbReference>
<dbReference type="Pfam" id="PF01855">
    <property type="entry name" value="POR_N"/>
    <property type="match status" value="1"/>
</dbReference>
<dbReference type="FunFam" id="3.40.50.920:FF:000007">
    <property type="entry name" value="Pyruvate:ferredoxin (Flavodoxin) oxidoreductase"/>
    <property type="match status" value="1"/>
</dbReference>
<dbReference type="PROSITE" id="PS51379">
    <property type="entry name" value="4FE4S_FER_2"/>
    <property type="match status" value="2"/>
</dbReference>
<dbReference type="PROSITE" id="PS00198">
    <property type="entry name" value="4FE4S_FER_1"/>
    <property type="match status" value="2"/>
</dbReference>
<evidence type="ECO:0000256" key="11">
    <source>
        <dbReference type="PIRSR" id="PIRSR000159-2"/>
    </source>
</evidence>
<comment type="similarity">
    <text evidence="1 9">Belongs to the pyruvate:ferredoxin/flavodoxin oxidoreductase family.</text>
</comment>
<dbReference type="FunFam" id="3.40.920.10:FF:000001">
    <property type="entry name" value="Pyruvate:ferredoxin (Flavodoxin) oxidoreductase"/>
    <property type="match status" value="1"/>
</dbReference>
<feature type="coiled-coil region" evidence="13">
    <location>
        <begin position="910"/>
        <end position="937"/>
    </location>
</feature>
<dbReference type="NCBIfam" id="TIGR02176">
    <property type="entry name" value="pyruv_ox_red"/>
    <property type="match status" value="1"/>
</dbReference>
<feature type="binding site" evidence="12">
    <location>
        <position position="689"/>
    </location>
    <ligand>
        <name>[4Fe-4S] cluster</name>
        <dbReference type="ChEBI" id="CHEBI:49883"/>
        <label>1</label>
    </ligand>
</feature>
<evidence type="ECO:0000256" key="4">
    <source>
        <dbReference type="ARBA" id="ARBA00022723"/>
    </source>
</evidence>
<dbReference type="AlphaFoldDB" id="D1B6M5"/>
<evidence type="ECO:0000256" key="6">
    <source>
        <dbReference type="ARBA" id="ARBA00023002"/>
    </source>
</evidence>
<dbReference type="SUPFAM" id="SSF52518">
    <property type="entry name" value="Thiamin diphosphate-binding fold (THDP-binding)"/>
    <property type="match status" value="2"/>
</dbReference>
<feature type="binding site" evidence="12">
    <location>
        <position position="745"/>
    </location>
    <ligand>
        <name>[4Fe-4S] cluster</name>
        <dbReference type="ChEBI" id="CHEBI:49883"/>
        <label>2</label>
    </ligand>
</feature>
<reference evidence="15 16" key="1">
    <citation type="journal article" date="2009" name="Stand. Genomic Sci.">
        <title>Complete genome sequence of Thermanaerovibrio acidaminovorans type strain (Su883).</title>
        <authorList>
            <person name="Chovatia M."/>
            <person name="Sikorski J."/>
            <person name="Schroder M."/>
            <person name="Lapidus A."/>
            <person name="Nolan M."/>
            <person name="Tice H."/>
            <person name="Glavina Del Rio T."/>
            <person name="Copeland A."/>
            <person name="Cheng J.F."/>
            <person name="Lucas S."/>
            <person name="Chen F."/>
            <person name="Bruce D."/>
            <person name="Goodwin L."/>
            <person name="Pitluck S."/>
            <person name="Ivanova N."/>
            <person name="Mavromatis K."/>
            <person name="Ovchinnikova G."/>
            <person name="Pati A."/>
            <person name="Chen A."/>
            <person name="Palaniappan K."/>
            <person name="Land M."/>
            <person name="Hauser L."/>
            <person name="Chang Y.J."/>
            <person name="Jeffries C.D."/>
            <person name="Chain P."/>
            <person name="Saunders E."/>
            <person name="Detter J.C."/>
            <person name="Brettin T."/>
            <person name="Rohde M."/>
            <person name="Goker M."/>
            <person name="Spring S."/>
            <person name="Bristow J."/>
            <person name="Markowitz V."/>
            <person name="Hugenholtz P."/>
            <person name="Kyrpides N.C."/>
            <person name="Klenk H.P."/>
            <person name="Eisen J.A."/>
        </authorList>
    </citation>
    <scope>NUCLEOTIDE SEQUENCE [LARGE SCALE GENOMIC DNA]</scope>
    <source>
        <strain evidence="16">ATCC 49978 / DSM 6589 / Su883</strain>
    </source>
</reference>
<dbReference type="InterPro" id="IPR009014">
    <property type="entry name" value="Transketo_C/PFOR_II"/>
</dbReference>
<evidence type="ECO:0000256" key="9">
    <source>
        <dbReference type="PIRNR" id="PIRNR000159"/>
    </source>
</evidence>
<evidence type="ECO:0000313" key="16">
    <source>
        <dbReference type="Proteomes" id="UP000002030"/>
    </source>
</evidence>
<feature type="binding site" evidence="12">
    <location>
        <position position="1075"/>
    </location>
    <ligand>
        <name>[4Fe-4S] cluster</name>
        <dbReference type="ChEBI" id="CHEBI:49883"/>
        <label>3</label>
    </ligand>
</feature>
<dbReference type="Pfam" id="PF02775">
    <property type="entry name" value="TPP_enzyme_C"/>
    <property type="match status" value="1"/>
</dbReference>
<dbReference type="STRING" id="525903.Taci_1436"/>
<feature type="binding site" evidence="12">
    <location>
        <position position="748"/>
    </location>
    <ligand>
        <name>[4Fe-4S] cluster</name>
        <dbReference type="ChEBI" id="CHEBI:49883"/>
        <label>2</label>
    </ligand>
</feature>
<name>D1B6M5_THEAS</name>
<evidence type="ECO:0000256" key="5">
    <source>
        <dbReference type="ARBA" id="ARBA00022982"/>
    </source>
</evidence>
<keyword evidence="15" id="KW-0670">Pyruvate</keyword>
<dbReference type="GO" id="GO:0016903">
    <property type="term" value="F:oxidoreductase activity, acting on the aldehyde or oxo group of donors"/>
    <property type="evidence" value="ECO:0007669"/>
    <property type="project" value="InterPro"/>
</dbReference>
<feature type="binding site" evidence="10">
    <location>
        <position position="63"/>
    </location>
    <ligand>
        <name>thiamine diphosphate</name>
        <dbReference type="ChEBI" id="CHEBI:58937"/>
    </ligand>
</feature>
<feature type="binding site" evidence="10">
    <location>
        <begin position="966"/>
        <end position="969"/>
    </location>
    <ligand>
        <name>thiamine diphosphate</name>
        <dbReference type="ChEBI" id="CHEBI:58937"/>
    </ligand>
</feature>
<dbReference type="CDD" id="cd07034">
    <property type="entry name" value="TPP_PYR_PFOR_IOR-alpha_like"/>
    <property type="match status" value="1"/>
</dbReference>
<dbReference type="eggNOG" id="COG1014">
    <property type="taxonomic scope" value="Bacteria"/>
</dbReference>
<dbReference type="CDD" id="cd03377">
    <property type="entry name" value="TPP_PFOR_PNO"/>
    <property type="match status" value="1"/>
</dbReference>
<dbReference type="InterPro" id="IPR002869">
    <property type="entry name" value="Pyrv_flavodox_OxRed_cen"/>
</dbReference>
<dbReference type="InterPro" id="IPR017896">
    <property type="entry name" value="4Fe4S_Fe-S-bd"/>
</dbReference>
<feature type="binding site" evidence="10">
    <location>
        <begin position="995"/>
        <end position="1000"/>
    </location>
    <ligand>
        <name>thiamine diphosphate</name>
        <dbReference type="ChEBI" id="CHEBI:58937"/>
    </ligand>
</feature>
<dbReference type="EMBL" id="CP001818">
    <property type="protein sequence ID" value="ACZ19666.1"/>
    <property type="molecule type" value="Genomic_DNA"/>
</dbReference>
<feature type="binding site" evidence="12">
    <location>
        <position position="819"/>
    </location>
    <ligand>
        <name>[4Fe-4S] cluster</name>
        <dbReference type="ChEBI" id="CHEBI:49883"/>
        <label>3</label>
    </ligand>
</feature>
<feature type="binding site" evidence="12">
    <location>
        <position position="816"/>
    </location>
    <ligand>
        <name>[4Fe-4S] cluster</name>
        <dbReference type="ChEBI" id="CHEBI:49883"/>
        <label>3</label>
    </ligand>
</feature>
<keyword evidence="3 12" id="KW-0004">4Fe-4S</keyword>
<sequence length="1175" mass="129753">MRPKVTLDGNEAAAYVAHATNEVIAIYPITPSSNMGEWADQWSAEGRTNIWGAVPTVVEMQSEAGASGSYHGALQAGALGTTFTASQGLLLMIPNMYKIAGELTSTVMHVSARSVAAHALSIFGDHSDVMAARSTGWALLCSGSVQEVMDMALIAQAATLEGRIPILHFFDGFRTSHEVAKVEQITYDDMRAMIDEDLVRAHRERALNPDDPVIRGTAQNPDTFFQSMETRNPYYMAMPDCVQRAMDRFAKITGRHYHLFDYVGARDAEKVIIMMGSGAEVAHECVEHLVERGEKVGLVKVRLFRPFSAERLLEALPATVRSIAVLDRCKEPGANGEPLYKDVVEALANRPEIMVVGGRYGLSSKDFTPAMVKGVFDELDKLEPKNGFTVGIEDDVTYLSIDYDPSFVTEDPKTVRCLFYGLGSDGTVGANKNSIKIIGEETDYNAQGYFVYDSKKSGGLTISHLRFGPKPIRGSYLISNANFVACHQFSFIERLNVLKRAAKGGVFLLNSPYGPDQVWDKLPITIQREIIEKELKFYVIDAVSIAKETGMGGRINTIMQTCFFAISGVLPREEAIEQIKKSIKKTYGKKGEDVVMRNIEAVEATLSNLHQVKVPSQVTSTFDLKPPMSQWAPCFVKEVLGPMLIDEADSVPVSALPPDGTYPTGTSQYEKRNIAIDIPVWDPEVCIQCGKCSLACPHAAIRAKVYDPKLLEGAPAAFKSADAKWKDFQGMKYTVQVAPEDCIGCGLCVQNCPAKNKANPGRKAINMESKLPLRDQEAENWDYFLAIPDMDRSKLNKSTVKDIQLLRPLFEFSGACGGCGETPYLKLASALFGDRMLVANATGCSSIYCGNLPTTPWTYDDLGRGPAWSNSLFEDAAEFGLGFRLALDQKADYARVLLKKMAPQIGDELVTAILEAKQTTEEEIEAQRERVAILEDKLCEIGTFEAMELLTVAYALVKKSVWIVGGDGWAYDIGYGGLDHVISMNRNVNILVLDTEVYSNTGGQMSKSTPRGAIAKFAAGGKRQGKKDLAMMAMTYGHVYVARVAMGANDSQCVKAFLEAEAYDGPSMIIAYSHCINHGFDLRHGFEQQKRAVESGHWILMRYNPLLAKEGKNPLILDSKEPTLPLKDYVYNETRYSALQRMNPEEAEALLQEEERELRQRWRLYKHLAEMPMEG</sequence>
<feature type="binding site" evidence="12">
    <location>
        <position position="752"/>
    </location>
    <ligand>
        <name>[4Fe-4S] cluster</name>
        <dbReference type="ChEBI" id="CHEBI:49883"/>
        <label>1</label>
    </ligand>
</feature>
<dbReference type="SUPFAM" id="SSF52922">
    <property type="entry name" value="TK C-terminal domain-like"/>
    <property type="match status" value="1"/>
</dbReference>
<dbReference type="InterPro" id="IPR011895">
    <property type="entry name" value="Pyrv_flavodox_OxRed"/>
</dbReference>
<feature type="binding site" evidence="10">
    <location>
        <position position="821"/>
    </location>
    <ligand>
        <name>thiamine diphosphate</name>
        <dbReference type="ChEBI" id="CHEBI:58937"/>
    </ligand>
</feature>
<evidence type="ECO:0000256" key="13">
    <source>
        <dbReference type="SAM" id="Coils"/>
    </source>
</evidence>
<evidence type="ECO:0000259" key="14">
    <source>
        <dbReference type="PROSITE" id="PS51379"/>
    </source>
</evidence>
<dbReference type="PANTHER" id="PTHR32154:SF0">
    <property type="entry name" value="PYRUVATE-FLAVODOXIN OXIDOREDUCTASE-RELATED"/>
    <property type="match status" value="1"/>
</dbReference>
<dbReference type="InterPro" id="IPR019456">
    <property type="entry name" value="Pyrv-flavodox_OxRtase_EKR"/>
</dbReference>
<dbReference type="InterPro" id="IPR037112">
    <property type="entry name" value="Pyrv-flavodox_OxR_EKR_sf"/>
</dbReference>
<dbReference type="PATRIC" id="fig|525903.6.peg.1436"/>
<keyword evidence="13" id="KW-0175">Coiled coil</keyword>
<dbReference type="GO" id="GO:0030976">
    <property type="term" value="F:thiamine pyrophosphate binding"/>
    <property type="evidence" value="ECO:0007669"/>
    <property type="project" value="InterPro"/>
</dbReference>
<keyword evidence="4 12" id="KW-0479">Metal-binding</keyword>
<dbReference type="Pfam" id="PF12838">
    <property type="entry name" value="Fer4_7"/>
    <property type="match status" value="1"/>
</dbReference>
<evidence type="ECO:0000256" key="10">
    <source>
        <dbReference type="PIRSR" id="PIRSR000159-1"/>
    </source>
</evidence>
<feature type="binding site" evidence="12">
    <location>
        <position position="686"/>
    </location>
    <ligand>
        <name>[4Fe-4S] cluster</name>
        <dbReference type="ChEBI" id="CHEBI:49883"/>
        <label>1</label>
    </ligand>
</feature>
<dbReference type="FunFam" id="3.30.70.20:FF:000022">
    <property type="entry name" value="Pyruvate:ferredoxin (Flavodoxin) oxidoreductase"/>
    <property type="match status" value="1"/>
</dbReference>
<gene>
    <name evidence="15" type="ordered locus">Taci_1436</name>
</gene>
<evidence type="ECO:0000256" key="8">
    <source>
        <dbReference type="ARBA" id="ARBA00023014"/>
    </source>
</evidence>
<feature type="binding site" evidence="12">
    <location>
        <position position="696"/>
    </location>
    <ligand>
        <name>[4Fe-4S] cluster</name>
        <dbReference type="ChEBI" id="CHEBI:49883"/>
        <label>2</label>
    </ligand>
</feature>
<feature type="binding site" evidence="12">
    <location>
        <position position="692"/>
    </location>
    <ligand>
        <name>[4Fe-4S] cluster</name>
        <dbReference type="ChEBI" id="CHEBI:49883"/>
        <label>1</label>
    </ligand>
</feature>
<accession>D1B6M5</accession>
<dbReference type="GO" id="GO:0006979">
    <property type="term" value="P:response to oxidative stress"/>
    <property type="evidence" value="ECO:0007669"/>
    <property type="project" value="TreeGrafter"/>
</dbReference>
<dbReference type="PIRSF" id="PIRSF000159">
    <property type="entry name" value="NifJ"/>
    <property type="match status" value="1"/>
</dbReference>
<dbReference type="OrthoDB" id="9794954at2"/>
<evidence type="ECO:0000256" key="12">
    <source>
        <dbReference type="PIRSR" id="PIRSR000159-50"/>
    </source>
</evidence>
<comment type="cofactor">
    <cofactor evidence="12">
        <name>[4Fe-4S] cluster</name>
        <dbReference type="ChEBI" id="CHEBI:49883"/>
    </cofactor>
    <text evidence="12">Binds 3 [4Fe-4S] clusters per subunit.</text>
</comment>
<dbReference type="GO" id="GO:0051539">
    <property type="term" value="F:4 iron, 4 sulfur cluster binding"/>
    <property type="evidence" value="ECO:0007669"/>
    <property type="project" value="UniProtKB-KW"/>
</dbReference>
<keyword evidence="8 12" id="KW-0411">Iron-sulfur</keyword>
<evidence type="ECO:0000256" key="3">
    <source>
        <dbReference type="ARBA" id="ARBA00022485"/>
    </source>
</evidence>
<feature type="binding site" evidence="10">
    <location>
        <position position="113"/>
    </location>
    <ligand>
        <name>pyruvate</name>
        <dbReference type="ChEBI" id="CHEBI:15361"/>
    </ligand>
</feature>
<dbReference type="InterPro" id="IPR019752">
    <property type="entry name" value="Pyrv/ketoisovalerate_OxRed_cat"/>
</dbReference>